<dbReference type="HOGENOM" id="CLU_1898312_0_0_1"/>
<dbReference type="Proteomes" id="UP000000305">
    <property type="component" value="Unassembled WGS sequence"/>
</dbReference>
<sequence>MNEALGDVIVIGSGDILRGFERALSQVTESAQLSVPNEGFWRNYSETDSLESVDSRVYSAVKVDISEWYPSCQLLMIRVLGLTEAVLCVLIVSTMHAIIKTSNALIKKKKITEKQRTTIFCEDWGTSNLSLTNW</sequence>
<evidence type="ECO:0000313" key="2">
    <source>
        <dbReference type="EMBL" id="EFX84756.1"/>
    </source>
</evidence>
<keyword evidence="3" id="KW-1185">Reference proteome</keyword>
<dbReference type="InParanoid" id="E9G831"/>
<feature type="transmembrane region" description="Helical" evidence="1">
    <location>
        <begin position="75"/>
        <end position="99"/>
    </location>
</feature>
<protein>
    <submittedName>
        <fullName evidence="2">Uncharacterized protein</fullName>
    </submittedName>
</protein>
<gene>
    <name evidence="2" type="ORF">DAPPUDRAFT_238576</name>
</gene>
<keyword evidence="1" id="KW-0472">Membrane</keyword>
<evidence type="ECO:0000256" key="1">
    <source>
        <dbReference type="SAM" id="Phobius"/>
    </source>
</evidence>
<dbReference type="EMBL" id="GL732534">
    <property type="protein sequence ID" value="EFX84756.1"/>
    <property type="molecule type" value="Genomic_DNA"/>
</dbReference>
<keyword evidence="1" id="KW-1133">Transmembrane helix</keyword>
<dbReference type="AlphaFoldDB" id="E9G831"/>
<dbReference type="KEGG" id="dpx:DAPPUDRAFT_238576"/>
<keyword evidence="1" id="KW-0812">Transmembrane</keyword>
<organism evidence="2 3">
    <name type="scientific">Daphnia pulex</name>
    <name type="common">Water flea</name>
    <dbReference type="NCBI Taxonomy" id="6669"/>
    <lineage>
        <taxon>Eukaryota</taxon>
        <taxon>Metazoa</taxon>
        <taxon>Ecdysozoa</taxon>
        <taxon>Arthropoda</taxon>
        <taxon>Crustacea</taxon>
        <taxon>Branchiopoda</taxon>
        <taxon>Diplostraca</taxon>
        <taxon>Cladocera</taxon>
        <taxon>Anomopoda</taxon>
        <taxon>Daphniidae</taxon>
        <taxon>Daphnia</taxon>
    </lineage>
</organism>
<reference evidence="2 3" key="1">
    <citation type="journal article" date="2011" name="Science">
        <title>The ecoresponsive genome of Daphnia pulex.</title>
        <authorList>
            <person name="Colbourne J.K."/>
            <person name="Pfrender M.E."/>
            <person name="Gilbert D."/>
            <person name="Thomas W.K."/>
            <person name="Tucker A."/>
            <person name="Oakley T.H."/>
            <person name="Tokishita S."/>
            <person name="Aerts A."/>
            <person name="Arnold G.J."/>
            <person name="Basu M.K."/>
            <person name="Bauer D.J."/>
            <person name="Caceres C.E."/>
            <person name="Carmel L."/>
            <person name="Casola C."/>
            <person name="Choi J.H."/>
            <person name="Detter J.C."/>
            <person name="Dong Q."/>
            <person name="Dusheyko S."/>
            <person name="Eads B.D."/>
            <person name="Frohlich T."/>
            <person name="Geiler-Samerotte K.A."/>
            <person name="Gerlach D."/>
            <person name="Hatcher P."/>
            <person name="Jogdeo S."/>
            <person name="Krijgsveld J."/>
            <person name="Kriventseva E.V."/>
            <person name="Kultz D."/>
            <person name="Laforsch C."/>
            <person name="Lindquist E."/>
            <person name="Lopez J."/>
            <person name="Manak J.R."/>
            <person name="Muller J."/>
            <person name="Pangilinan J."/>
            <person name="Patwardhan R.P."/>
            <person name="Pitluck S."/>
            <person name="Pritham E.J."/>
            <person name="Rechtsteiner A."/>
            <person name="Rho M."/>
            <person name="Rogozin I.B."/>
            <person name="Sakarya O."/>
            <person name="Salamov A."/>
            <person name="Schaack S."/>
            <person name="Shapiro H."/>
            <person name="Shiga Y."/>
            <person name="Skalitzky C."/>
            <person name="Smith Z."/>
            <person name="Souvorov A."/>
            <person name="Sung W."/>
            <person name="Tang Z."/>
            <person name="Tsuchiya D."/>
            <person name="Tu H."/>
            <person name="Vos H."/>
            <person name="Wang M."/>
            <person name="Wolf Y.I."/>
            <person name="Yamagata H."/>
            <person name="Yamada T."/>
            <person name="Ye Y."/>
            <person name="Shaw J.R."/>
            <person name="Andrews J."/>
            <person name="Crease T.J."/>
            <person name="Tang H."/>
            <person name="Lucas S.M."/>
            <person name="Robertson H.M."/>
            <person name="Bork P."/>
            <person name="Koonin E.V."/>
            <person name="Zdobnov E.M."/>
            <person name="Grigoriev I.V."/>
            <person name="Lynch M."/>
            <person name="Boore J.L."/>
        </authorList>
    </citation>
    <scope>NUCLEOTIDE SEQUENCE [LARGE SCALE GENOMIC DNA]</scope>
</reference>
<accession>E9G831</accession>
<evidence type="ECO:0000313" key="3">
    <source>
        <dbReference type="Proteomes" id="UP000000305"/>
    </source>
</evidence>
<name>E9G831_DAPPU</name>
<proteinExistence type="predicted"/>